<sequence length="164" mass="17535">MAPRALVSPGHRAALLSRGVGPRTSRPHPGARQPASGVAGFAVKARSQPPVAQGEQAGRPDFVEPPDVWAVLIFTSGIGLAEGALRYLRQGEQRAQQPVTVTEAGDHSMALSDGQRWFGLNTGVAIYPGHAGLWSPFEHHTVSGPKILTWSPSRAWTRYSWGKA</sequence>
<accession>A0ABN9S0Y7</accession>
<name>A0ABN9S0Y7_9DINO</name>
<keyword evidence="3" id="KW-1185">Reference proteome</keyword>
<evidence type="ECO:0000313" key="2">
    <source>
        <dbReference type="EMBL" id="CAK0825217.1"/>
    </source>
</evidence>
<dbReference type="EMBL" id="CAUYUJ010008879">
    <property type="protein sequence ID" value="CAK0825217.1"/>
    <property type="molecule type" value="Genomic_DNA"/>
</dbReference>
<protein>
    <submittedName>
        <fullName evidence="2">Uncharacterized protein</fullName>
    </submittedName>
</protein>
<evidence type="ECO:0000313" key="3">
    <source>
        <dbReference type="Proteomes" id="UP001189429"/>
    </source>
</evidence>
<organism evidence="2 3">
    <name type="scientific">Prorocentrum cordatum</name>
    <dbReference type="NCBI Taxonomy" id="2364126"/>
    <lineage>
        <taxon>Eukaryota</taxon>
        <taxon>Sar</taxon>
        <taxon>Alveolata</taxon>
        <taxon>Dinophyceae</taxon>
        <taxon>Prorocentrales</taxon>
        <taxon>Prorocentraceae</taxon>
        <taxon>Prorocentrum</taxon>
    </lineage>
</organism>
<comment type="caution">
    <text evidence="2">The sequence shown here is derived from an EMBL/GenBank/DDBJ whole genome shotgun (WGS) entry which is preliminary data.</text>
</comment>
<feature type="region of interest" description="Disordered" evidence="1">
    <location>
        <begin position="1"/>
        <end position="60"/>
    </location>
</feature>
<proteinExistence type="predicted"/>
<dbReference type="Proteomes" id="UP001189429">
    <property type="component" value="Unassembled WGS sequence"/>
</dbReference>
<reference evidence="2" key="1">
    <citation type="submission" date="2023-10" db="EMBL/GenBank/DDBJ databases">
        <authorList>
            <person name="Chen Y."/>
            <person name="Shah S."/>
            <person name="Dougan E. K."/>
            <person name="Thang M."/>
            <person name="Chan C."/>
        </authorList>
    </citation>
    <scope>NUCLEOTIDE SEQUENCE [LARGE SCALE GENOMIC DNA]</scope>
</reference>
<gene>
    <name evidence="2" type="ORF">PCOR1329_LOCUS25386</name>
</gene>
<evidence type="ECO:0000256" key="1">
    <source>
        <dbReference type="SAM" id="MobiDB-lite"/>
    </source>
</evidence>